<dbReference type="AlphaFoldDB" id="A0A1Y6CIG2"/>
<dbReference type="EMBL" id="FWZX01000014">
    <property type="protein sequence ID" value="SMF42113.1"/>
    <property type="molecule type" value="Genomic_DNA"/>
</dbReference>
<dbReference type="InterPro" id="IPR053058">
    <property type="entry name" value="Mulikevirus_tape_measure"/>
</dbReference>
<proteinExistence type="predicted"/>
<dbReference type="RefSeq" id="WP_200808549.1">
    <property type="nucleotide sequence ID" value="NZ_FWZX01000014.1"/>
</dbReference>
<feature type="non-terminal residue" evidence="3">
    <location>
        <position position="176"/>
    </location>
</feature>
<gene>
    <name evidence="2" type="ORF">SAMN05428998_114144</name>
    <name evidence="3" type="ORF">SAMN05428998_12696</name>
</gene>
<feature type="domain" description="Tape measure protein N-terminal" evidence="1">
    <location>
        <begin position="96"/>
        <end position="169"/>
    </location>
</feature>
<keyword evidence="4" id="KW-1185">Reference proteome</keyword>
<organism evidence="3 4">
    <name type="scientific">Tistlia consotensis USBA 355</name>
    <dbReference type="NCBI Taxonomy" id="560819"/>
    <lineage>
        <taxon>Bacteria</taxon>
        <taxon>Pseudomonadati</taxon>
        <taxon>Pseudomonadota</taxon>
        <taxon>Alphaproteobacteria</taxon>
        <taxon>Rhodospirillales</taxon>
        <taxon>Rhodovibrionaceae</taxon>
        <taxon>Tistlia</taxon>
    </lineage>
</organism>
<sequence>MSQMKLSVIFELADRFTAPVRRIQSQIDRLTEPVRRVNGALGRFGEAAGLGRVSAALGGITERARGLAGALGQVGGRLALLSGGSALGGLFLFKSQFLDTATEFESFRAVLETIEGSSEKAKVAMDWVSDFAAKTPFQLGEVTSAFVDLRNLGLDPTKGALQAAGDAAAGRRKTFE</sequence>
<dbReference type="PANTHER" id="PTHR38812:SF2">
    <property type="entry name" value="MU-LIKE PROPHAGE FLUMU PROTEIN GP42"/>
    <property type="match status" value="1"/>
</dbReference>
<dbReference type="Pfam" id="PF20155">
    <property type="entry name" value="TMP_3"/>
    <property type="match status" value="1"/>
</dbReference>
<evidence type="ECO:0000313" key="3">
    <source>
        <dbReference type="EMBL" id="SMF66295.1"/>
    </source>
</evidence>
<evidence type="ECO:0000313" key="4">
    <source>
        <dbReference type="Proteomes" id="UP000192917"/>
    </source>
</evidence>
<protein>
    <recommendedName>
        <fullName evidence="1">Tape measure protein N-terminal domain-containing protein</fullName>
    </recommendedName>
</protein>
<name>A0A1Y6CIG2_9PROT</name>
<accession>A0A1Y6CIG2</accession>
<dbReference type="EMBL" id="FWZX01000026">
    <property type="protein sequence ID" value="SMF66295.1"/>
    <property type="molecule type" value="Genomic_DNA"/>
</dbReference>
<evidence type="ECO:0000313" key="2">
    <source>
        <dbReference type="EMBL" id="SMF42113.1"/>
    </source>
</evidence>
<dbReference type="InterPro" id="IPR013491">
    <property type="entry name" value="Tape_meas_N"/>
</dbReference>
<dbReference type="PANTHER" id="PTHR38812">
    <property type="entry name" value="MU-LIKE PROPHAGE FLUMU PROTEIN GP42"/>
    <property type="match status" value="1"/>
</dbReference>
<evidence type="ECO:0000259" key="1">
    <source>
        <dbReference type="Pfam" id="PF20155"/>
    </source>
</evidence>
<reference evidence="3 4" key="1">
    <citation type="submission" date="2017-04" db="EMBL/GenBank/DDBJ databases">
        <authorList>
            <person name="Afonso C.L."/>
            <person name="Miller P.J."/>
            <person name="Scott M.A."/>
            <person name="Spackman E."/>
            <person name="Goraichik I."/>
            <person name="Dimitrov K.M."/>
            <person name="Suarez D.L."/>
            <person name="Swayne D.E."/>
        </authorList>
    </citation>
    <scope>NUCLEOTIDE SEQUENCE [LARGE SCALE GENOMIC DNA]</scope>
    <source>
        <strain evidence="3 4">USBA 355</strain>
    </source>
</reference>
<dbReference type="STRING" id="560819.SAMN05428998_114144"/>
<dbReference type="Proteomes" id="UP000192917">
    <property type="component" value="Unassembled WGS sequence"/>
</dbReference>